<evidence type="ECO:0000313" key="3">
    <source>
        <dbReference type="Proteomes" id="UP001153069"/>
    </source>
</evidence>
<proteinExistence type="predicted"/>
<evidence type="ECO:0000313" key="2">
    <source>
        <dbReference type="EMBL" id="CAB9498474.1"/>
    </source>
</evidence>
<dbReference type="EMBL" id="CAICTM010000039">
    <property type="protein sequence ID" value="CAB9498474.1"/>
    <property type="molecule type" value="Genomic_DNA"/>
</dbReference>
<evidence type="ECO:0000256" key="1">
    <source>
        <dbReference type="SAM" id="MobiDB-lite"/>
    </source>
</evidence>
<comment type="caution">
    <text evidence="2">The sequence shown here is derived from an EMBL/GenBank/DDBJ whole genome shotgun (WGS) entry which is preliminary data.</text>
</comment>
<feature type="compositionally biased region" description="Low complexity" evidence="1">
    <location>
        <begin position="15"/>
        <end position="27"/>
    </location>
</feature>
<gene>
    <name evidence="2" type="ORF">SEMRO_39_G024040.1</name>
</gene>
<protein>
    <submittedName>
        <fullName evidence="2">Uncharacterized protein</fullName>
    </submittedName>
</protein>
<dbReference type="OrthoDB" id="10413905at2759"/>
<organism evidence="2 3">
    <name type="scientific">Seminavis robusta</name>
    <dbReference type="NCBI Taxonomy" id="568900"/>
    <lineage>
        <taxon>Eukaryota</taxon>
        <taxon>Sar</taxon>
        <taxon>Stramenopiles</taxon>
        <taxon>Ochrophyta</taxon>
        <taxon>Bacillariophyta</taxon>
        <taxon>Bacillariophyceae</taxon>
        <taxon>Bacillariophycidae</taxon>
        <taxon>Naviculales</taxon>
        <taxon>Naviculaceae</taxon>
        <taxon>Seminavis</taxon>
    </lineage>
</organism>
<feature type="region of interest" description="Disordered" evidence="1">
    <location>
        <begin position="1"/>
        <end position="31"/>
    </location>
</feature>
<keyword evidence="3" id="KW-1185">Reference proteome</keyword>
<dbReference type="Proteomes" id="UP001153069">
    <property type="component" value="Unassembled WGS sequence"/>
</dbReference>
<dbReference type="AlphaFoldDB" id="A0A9N8D993"/>
<name>A0A9N8D993_9STRA</name>
<reference evidence="2" key="1">
    <citation type="submission" date="2020-06" db="EMBL/GenBank/DDBJ databases">
        <authorList>
            <consortium name="Plant Systems Biology data submission"/>
        </authorList>
    </citation>
    <scope>NUCLEOTIDE SEQUENCE</scope>
    <source>
        <strain evidence="2">D6</strain>
    </source>
</reference>
<accession>A0A9N8D993</accession>
<sequence>MGTSTDKTSSKKTAKSAGKTSAKSSKGTGSGSINKAQENIVITLGKLKAIGMVQPKKTEVQIFSGNSKTKAGYEKNLGTLRKLGYIEYLSGSMVKLAEKGIRFVGVVDPSSITNESVHNDMKEMLVPKAREIFDVLADGKVHNRREVAEHLNYDMTKLSGYEKNISKMKTLGFVEYHSKTTFALTDRCFPLGRPKN</sequence>